<comment type="caution">
    <text evidence="2">The sequence shown here is derived from an EMBL/GenBank/DDBJ whole genome shotgun (WGS) entry which is preliminary data.</text>
</comment>
<feature type="compositionally biased region" description="Basic and acidic residues" evidence="1">
    <location>
        <begin position="313"/>
        <end position="326"/>
    </location>
</feature>
<evidence type="ECO:0000256" key="1">
    <source>
        <dbReference type="SAM" id="MobiDB-lite"/>
    </source>
</evidence>
<feature type="region of interest" description="Disordered" evidence="1">
    <location>
        <begin position="167"/>
        <end position="201"/>
    </location>
</feature>
<accession>A0A7J0GYJ5</accession>
<protein>
    <submittedName>
        <fullName evidence="2">Uncharacterized protein</fullName>
    </submittedName>
</protein>
<evidence type="ECO:0000313" key="3">
    <source>
        <dbReference type="Proteomes" id="UP000585474"/>
    </source>
</evidence>
<gene>
    <name evidence="2" type="ORF">Acr_25g0002850</name>
</gene>
<dbReference type="AlphaFoldDB" id="A0A7J0GYJ5"/>
<proteinExistence type="predicted"/>
<name>A0A7J0GYJ5_9ERIC</name>
<dbReference type="EMBL" id="BJWL01000025">
    <property type="protein sequence ID" value="GFZ15876.1"/>
    <property type="molecule type" value="Genomic_DNA"/>
</dbReference>
<keyword evidence="3" id="KW-1185">Reference proteome</keyword>
<reference evidence="2 3" key="1">
    <citation type="submission" date="2019-07" db="EMBL/GenBank/DDBJ databases">
        <title>De Novo Assembly of kiwifruit Actinidia rufa.</title>
        <authorList>
            <person name="Sugita-Konishi S."/>
            <person name="Sato K."/>
            <person name="Mori E."/>
            <person name="Abe Y."/>
            <person name="Kisaki G."/>
            <person name="Hamano K."/>
            <person name="Suezawa K."/>
            <person name="Otani M."/>
            <person name="Fukuda T."/>
            <person name="Manabe T."/>
            <person name="Gomi K."/>
            <person name="Tabuchi M."/>
            <person name="Akimitsu K."/>
            <person name="Kataoka I."/>
        </authorList>
    </citation>
    <scope>NUCLEOTIDE SEQUENCE [LARGE SCALE GENOMIC DNA]</scope>
    <source>
        <strain evidence="3">cv. Fuchu</strain>
    </source>
</reference>
<sequence length="531" mass="58232">MSTRINLEDGELGHSLPSWVSDLLGGKSYITDDVNQSPSSPLKGSPMDNSSDYSEMDTSNLTKETSVMSQGDLDKLREKYSLPFGIQLRILEEGKTILSTRPGKVALYEAAFHDGKSCNKLPVLTEDEAKRTAEVLGKIEPGVYFDVSKVLDSKTFKKHFARGRMEVSSRGGEITTSGDEGESRLSRGDLQHGSPSRGDSWWLGGKVQDPFSNLFPRGSSLRSDLRSESLSDSGLSLKLRSDGKVLKNSPFILLLSWSNARFIYSYVSMDQPVHSDQKGWGEEGCELNGDISTTLERDCHSRKTSSGGRPQPHRKEGRSEDSKGKEAMLPPLPKRTKSNKGASNAVVRASGPESSSTLPGKDLGPRALMMYSASVAWKILRGAILPADKEKVNQFPTEELVIESFHALEGQLAELGEQAVKTGIELKDKFEAMARLEADVVEVTSKLALAKKLAIEKFKSSNDFKVAVTDFTATYFGEGFEFYKRQLLHQHPNLCIDVASMEMDADFAEEEAAAKEGEKEEGNKGEAKPAT</sequence>
<organism evidence="2 3">
    <name type="scientific">Actinidia rufa</name>
    <dbReference type="NCBI Taxonomy" id="165716"/>
    <lineage>
        <taxon>Eukaryota</taxon>
        <taxon>Viridiplantae</taxon>
        <taxon>Streptophyta</taxon>
        <taxon>Embryophyta</taxon>
        <taxon>Tracheophyta</taxon>
        <taxon>Spermatophyta</taxon>
        <taxon>Magnoliopsida</taxon>
        <taxon>eudicotyledons</taxon>
        <taxon>Gunneridae</taxon>
        <taxon>Pentapetalae</taxon>
        <taxon>asterids</taxon>
        <taxon>Ericales</taxon>
        <taxon>Actinidiaceae</taxon>
        <taxon>Actinidia</taxon>
    </lineage>
</organism>
<feature type="region of interest" description="Disordered" evidence="1">
    <location>
        <begin position="507"/>
        <end position="531"/>
    </location>
</feature>
<evidence type="ECO:0000313" key="2">
    <source>
        <dbReference type="EMBL" id="GFZ15876.1"/>
    </source>
</evidence>
<feature type="region of interest" description="Disordered" evidence="1">
    <location>
        <begin position="31"/>
        <end position="59"/>
    </location>
</feature>
<feature type="compositionally biased region" description="Basic and acidic residues" evidence="1">
    <location>
        <begin position="181"/>
        <end position="190"/>
    </location>
</feature>
<feature type="compositionally biased region" description="Basic and acidic residues" evidence="1">
    <location>
        <begin position="512"/>
        <end position="531"/>
    </location>
</feature>
<feature type="compositionally biased region" description="Polar residues" evidence="1">
    <location>
        <begin position="33"/>
        <end position="59"/>
    </location>
</feature>
<dbReference type="Proteomes" id="UP000585474">
    <property type="component" value="Unassembled WGS sequence"/>
</dbReference>
<feature type="region of interest" description="Disordered" evidence="1">
    <location>
        <begin position="296"/>
        <end position="361"/>
    </location>
</feature>